<sequence length="114" mass="12891">MIGTWIFLLVIATAVWAWMDALSAREQAIRHGRELCREAGVQLLDQTVSLKRLRIGRRDGLPTFLRRYDFEVSLDGSDRHRGHLDLGGHRLEAWSLPLGEAVAAAARPNHLRLV</sequence>
<evidence type="ECO:0000313" key="1">
    <source>
        <dbReference type="EMBL" id="GAA0721990.1"/>
    </source>
</evidence>
<dbReference type="Pfam" id="PF11743">
    <property type="entry name" value="DUF3301"/>
    <property type="match status" value="1"/>
</dbReference>
<organism evidence="1 2">
    <name type="scientific">Dokdonella soli</name>
    <dbReference type="NCBI Taxonomy" id="529810"/>
    <lineage>
        <taxon>Bacteria</taxon>
        <taxon>Pseudomonadati</taxon>
        <taxon>Pseudomonadota</taxon>
        <taxon>Gammaproteobacteria</taxon>
        <taxon>Lysobacterales</taxon>
        <taxon>Rhodanobacteraceae</taxon>
        <taxon>Dokdonella</taxon>
    </lineage>
</organism>
<proteinExistence type="predicted"/>
<protein>
    <recommendedName>
        <fullName evidence="3">DUF3301 domain-containing protein</fullName>
    </recommendedName>
</protein>
<dbReference type="EMBL" id="BAAAEU010000024">
    <property type="protein sequence ID" value="GAA0721990.1"/>
    <property type="molecule type" value="Genomic_DNA"/>
</dbReference>
<evidence type="ECO:0000313" key="2">
    <source>
        <dbReference type="Proteomes" id="UP001501523"/>
    </source>
</evidence>
<reference evidence="2" key="1">
    <citation type="journal article" date="2019" name="Int. J. Syst. Evol. Microbiol.">
        <title>The Global Catalogue of Microorganisms (GCM) 10K type strain sequencing project: providing services to taxonomists for standard genome sequencing and annotation.</title>
        <authorList>
            <consortium name="The Broad Institute Genomics Platform"/>
            <consortium name="The Broad Institute Genome Sequencing Center for Infectious Disease"/>
            <person name="Wu L."/>
            <person name="Ma J."/>
        </authorList>
    </citation>
    <scope>NUCLEOTIDE SEQUENCE [LARGE SCALE GENOMIC DNA]</scope>
    <source>
        <strain evidence="2">JCM 15421</strain>
    </source>
</reference>
<dbReference type="RefSeq" id="WP_343793098.1">
    <property type="nucleotide sequence ID" value="NZ_BAAAEU010000024.1"/>
</dbReference>
<accession>A0ABP3U0K6</accession>
<dbReference type="Proteomes" id="UP001501523">
    <property type="component" value="Unassembled WGS sequence"/>
</dbReference>
<evidence type="ECO:0008006" key="3">
    <source>
        <dbReference type="Google" id="ProtNLM"/>
    </source>
</evidence>
<gene>
    <name evidence="1" type="ORF">GCM10009105_32790</name>
</gene>
<name>A0ABP3U0K6_9GAMM</name>
<dbReference type="InterPro" id="IPR021732">
    <property type="entry name" value="DUF3301"/>
</dbReference>
<comment type="caution">
    <text evidence="1">The sequence shown here is derived from an EMBL/GenBank/DDBJ whole genome shotgun (WGS) entry which is preliminary data.</text>
</comment>
<keyword evidence="2" id="KW-1185">Reference proteome</keyword>